<keyword evidence="2" id="KW-0862">Zinc</keyword>
<dbReference type="EMBL" id="MU839829">
    <property type="protein sequence ID" value="KAK1758155.1"/>
    <property type="molecule type" value="Genomic_DNA"/>
</dbReference>
<evidence type="ECO:0000313" key="9">
    <source>
        <dbReference type="EMBL" id="KAK1758155.1"/>
    </source>
</evidence>
<dbReference type="PROSITE" id="PS50048">
    <property type="entry name" value="ZN2_CY6_FUNGAL_2"/>
    <property type="match status" value="1"/>
</dbReference>
<evidence type="ECO:0000259" key="8">
    <source>
        <dbReference type="PROSITE" id="PS50157"/>
    </source>
</evidence>
<reference evidence="9" key="1">
    <citation type="submission" date="2023-06" db="EMBL/GenBank/DDBJ databases">
        <title>Genome-scale phylogeny and comparative genomics of the fungal order Sordariales.</title>
        <authorList>
            <consortium name="Lawrence Berkeley National Laboratory"/>
            <person name="Hensen N."/>
            <person name="Bonometti L."/>
            <person name="Westerberg I."/>
            <person name="Brannstrom I.O."/>
            <person name="Guillou S."/>
            <person name="Cros-Aarteil S."/>
            <person name="Calhoun S."/>
            <person name="Haridas S."/>
            <person name="Kuo A."/>
            <person name="Mondo S."/>
            <person name="Pangilinan J."/>
            <person name="Riley R."/>
            <person name="Labutti K."/>
            <person name="Andreopoulos B."/>
            <person name="Lipzen A."/>
            <person name="Chen C."/>
            <person name="Yanf M."/>
            <person name="Daum C."/>
            <person name="Ng V."/>
            <person name="Clum A."/>
            <person name="Steindorff A."/>
            <person name="Ohm R."/>
            <person name="Martin F."/>
            <person name="Silar P."/>
            <person name="Natvig D."/>
            <person name="Lalanne C."/>
            <person name="Gautier V."/>
            <person name="Ament-Velasquez S.L."/>
            <person name="Kruys A."/>
            <person name="Hutchinson M.I."/>
            <person name="Powell A.J."/>
            <person name="Barry K."/>
            <person name="Miller A.N."/>
            <person name="Grigoriev I.V."/>
            <person name="Debuchy R."/>
            <person name="Gladieux P."/>
            <person name="Thoren M.H."/>
            <person name="Johannesson H."/>
        </authorList>
    </citation>
    <scope>NUCLEOTIDE SEQUENCE</scope>
    <source>
        <strain evidence="9">PSN4</strain>
    </source>
</reference>
<accession>A0AAJ0BHS1</accession>
<dbReference type="CDD" id="cd00067">
    <property type="entry name" value="GAL4"/>
    <property type="match status" value="1"/>
</dbReference>
<sequence>MPPGVDPKFSSAEPLYFCSLCGKPFDHDTSHARHEKYCQRKAAAKSSSRPKACSACRKTKTKCDFQLPCSRCVTRGTSCSYNKDVSGLSSKPPETNDDMPLAIQNSDWPGVELLGLSDFAPFPEGPTHEEPHGTLLQGITGLDGSFSSLQAPTRPHRGPSPLFPLTPGSESLNPRDTNVALVALDYWSQRYISASCRQLIISAARAFPRMMTRPENLPPFVHRVGCGLEYNSHDPWQAVAGSALPAFAPLRPLAACVSIAQIFVARMPNSEEFLWQTIEAEQRRIQESISSLSPGETLASLQAMAIYTIMRLMHSGYEHFILNREMLRTMKDLSHHFTEIHPGTFNPPHARATKPTWEEWIFEETRRRISIVCFLMALVVGCEACDVILNPYAIPIPSSKSLWEARTSEEWEVVYDEWWAGLKSGKPRLDTLGDLVVAKSTSVQALVQGVFGSGIDDILDDWHANLDGLGMMLATVLSGL</sequence>
<evidence type="ECO:0000256" key="3">
    <source>
        <dbReference type="ARBA" id="ARBA00023015"/>
    </source>
</evidence>
<gene>
    <name evidence="9" type="ORF">QBC47DRAFT_373820</name>
</gene>
<keyword evidence="5" id="KW-0539">Nucleus</keyword>
<dbReference type="PROSITE" id="PS50157">
    <property type="entry name" value="ZINC_FINGER_C2H2_2"/>
    <property type="match status" value="1"/>
</dbReference>
<evidence type="ECO:0000256" key="4">
    <source>
        <dbReference type="ARBA" id="ARBA00023163"/>
    </source>
</evidence>
<keyword evidence="1" id="KW-0479">Metal-binding</keyword>
<dbReference type="GO" id="GO:0008270">
    <property type="term" value="F:zinc ion binding"/>
    <property type="evidence" value="ECO:0007669"/>
    <property type="project" value="UniProtKB-KW"/>
</dbReference>
<dbReference type="SMART" id="SM00066">
    <property type="entry name" value="GAL4"/>
    <property type="match status" value="1"/>
</dbReference>
<proteinExistence type="predicted"/>
<dbReference type="PANTHER" id="PTHR47660">
    <property type="entry name" value="TRANSCRIPTION FACTOR WITH C2H2 AND ZN(2)-CYS(6) DNA BINDING DOMAIN (EUROFUNG)-RELATED-RELATED"/>
    <property type="match status" value="1"/>
</dbReference>
<dbReference type="SUPFAM" id="SSF57701">
    <property type="entry name" value="Zn2/Cys6 DNA-binding domain"/>
    <property type="match status" value="1"/>
</dbReference>
<name>A0AAJ0BHS1_9PEZI</name>
<dbReference type="InterPro" id="IPR013087">
    <property type="entry name" value="Znf_C2H2_type"/>
</dbReference>
<dbReference type="InterPro" id="IPR001138">
    <property type="entry name" value="Zn2Cys6_DnaBD"/>
</dbReference>
<keyword evidence="3" id="KW-0805">Transcription regulation</keyword>
<dbReference type="PANTHER" id="PTHR47660:SF3">
    <property type="entry name" value="FINGER DOMAIN PROTEIN, PUTATIVE (AFU_ORTHOLOGUE AFUA_4G03310)-RELATED"/>
    <property type="match status" value="1"/>
</dbReference>
<evidence type="ECO:0008006" key="11">
    <source>
        <dbReference type="Google" id="ProtNLM"/>
    </source>
</evidence>
<evidence type="ECO:0000256" key="1">
    <source>
        <dbReference type="ARBA" id="ARBA00022723"/>
    </source>
</evidence>
<evidence type="ECO:0000256" key="6">
    <source>
        <dbReference type="PROSITE-ProRule" id="PRU00042"/>
    </source>
</evidence>
<feature type="domain" description="Zn(2)-C6 fungal-type" evidence="7">
    <location>
        <begin position="52"/>
        <end position="81"/>
    </location>
</feature>
<keyword evidence="10" id="KW-1185">Reference proteome</keyword>
<evidence type="ECO:0000259" key="7">
    <source>
        <dbReference type="PROSITE" id="PS50048"/>
    </source>
</evidence>
<keyword evidence="6" id="KW-0863">Zinc-finger</keyword>
<evidence type="ECO:0000256" key="2">
    <source>
        <dbReference type="ARBA" id="ARBA00022833"/>
    </source>
</evidence>
<dbReference type="AlphaFoldDB" id="A0AAJ0BHS1"/>
<dbReference type="Proteomes" id="UP001239445">
    <property type="component" value="Unassembled WGS sequence"/>
</dbReference>
<feature type="domain" description="C2H2-type" evidence="8">
    <location>
        <begin position="16"/>
        <end position="50"/>
    </location>
</feature>
<protein>
    <recommendedName>
        <fullName evidence="11">Zn(2)-C6 fungal-type domain-containing protein</fullName>
    </recommendedName>
</protein>
<evidence type="ECO:0000256" key="5">
    <source>
        <dbReference type="ARBA" id="ARBA00023242"/>
    </source>
</evidence>
<dbReference type="PROSITE" id="PS00463">
    <property type="entry name" value="ZN2_CY6_FUNGAL_1"/>
    <property type="match status" value="1"/>
</dbReference>
<comment type="caution">
    <text evidence="9">The sequence shown here is derived from an EMBL/GenBank/DDBJ whole genome shotgun (WGS) entry which is preliminary data.</text>
</comment>
<keyword evidence="4" id="KW-0804">Transcription</keyword>
<dbReference type="InterPro" id="IPR036864">
    <property type="entry name" value="Zn2-C6_fun-type_DNA-bd_sf"/>
</dbReference>
<dbReference type="Pfam" id="PF00172">
    <property type="entry name" value="Zn_clus"/>
    <property type="match status" value="1"/>
</dbReference>
<organism evidence="9 10">
    <name type="scientific">Echria macrotheca</name>
    <dbReference type="NCBI Taxonomy" id="438768"/>
    <lineage>
        <taxon>Eukaryota</taxon>
        <taxon>Fungi</taxon>
        <taxon>Dikarya</taxon>
        <taxon>Ascomycota</taxon>
        <taxon>Pezizomycotina</taxon>
        <taxon>Sordariomycetes</taxon>
        <taxon>Sordariomycetidae</taxon>
        <taxon>Sordariales</taxon>
        <taxon>Schizotheciaceae</taxon>
        <taxon>Echria</taxon>
    </lineage>
</organism>
<dbReference type="Gene3D" id="4.10.240.10">
    <property type="entry name" value="Zn(2)-C6 fungal-type DNA-binding domain"/>
    <property type="match status" value="1"/>
</dbReference>
<dbReference type="GO" id="GO:0000981">
    <property type="term" value="F:DNA-binding transcription factor activity, RNA polymerase II-specific"/>
    <property type="evidence" value="ECO:0007669"/>
    <property type="project" value="InterPro"/>
</dbReference>
<evidence type="ECO:0000313" key="10">
    <source>
        <dbReference type="Proteomes" id="UP001239445"/>
    </source>
</evidence>